<dbReference type="InterPro" id="IPR008936">
    <property type="entry name" value="Rho_GTPase_activation_prot"/>
</dbReference>
<dbReference type="GO" id="GO:0008270">
    <property type="term" value="F:zinc ion binding"/>
    <property type="evidence" value="ECO:0007669"/>
    <property type="project" value="UniProtKB-KW"/>
</dbReference>
<dbReference type="OMA" id="HEDCMMS"/>
<dbReference type="PANTHER" id="PTHR15228:SF25">
    <property type="entry name" value="F-BAR DOMAIN-CONTAINING PROTEIN"/>
    <property type="match status" value="1"/>
</dbReference>
<dbReference type="AlphaFoldDB" id="A0A9Q0ME41"/>
<evidence type="ECO:0000256" key="4">
    <source>
        <dbReference type="SAM" id="MobiDB-lite"/>
    </source>
</evidence>
<feature type="compositionally biased region" description="Polar residues" evidence="4">
    <location>
        <begin position="449"/>
        <end position="467"/>
    </location>
</feature>
<feature type="region of interest" description="Disordered" evidence="4">
    <location>
        <begin position="289"/>
        <end position="311"/>
    </location>
</feature>
<dbReference type="InterPro" id="IPR051025">
    <property type="entry name" value="RhoGAP"/>
</dbReference>
<evidence type="ECO:0000259" key="5">
    <source>
        <dbReference type="PROSITE" id="PS50238"/>
    </source>
</evidence>
<dbReference type="Pfam" id="PF22699">
    <property type="entry name" value="GMIP-like_FCH"/>
    <property type="match status" value="1"/>
</dbReference>
<dbReference type="GO" id="GO:0005096">
    <property type="term" value="F:GTPase activator activity"/>
    <property type="evidence" value="ECO:0007669"/>
    <property type="project" value="UniProtKB-KW"/>
</dbReference>
<dbReference type="InterPro" id="IPR057028">
    <property type="entry name" value="RHG29_45_N"/>
</dbReference>
<name>A0A9Q0ME41_BLOTA</name>
<evidence type="ECO:0000256" key="1">
    <source>
        <dbReference type="ARBA" id="ARBA00022468"/>
    </source>
</evidence>
<evidence type="ECO:0000313" key="7">
    <source>
        <dbReference type="Proteomes" id="UP001142055"/>
    </source>
</evidence>
<dbReference type="Pfam" id="PF24235">
    <property type="entry name" value="RHG29_45_N"/>
    <property type="match status" value="1"/>
</dbReference>
<evidence type="ECO:0000313" key="6">
    <source>
        <dbReference type="EMBL" id="KAJ6223438.1"/>
    </source>
</evidence>
<sequence>MATNAGLPYYAQSLAFTLNKLKDVFDNKGKFEATRVAAYDCLAEISKIMRVLLEKYSLSRSKELLIDSRSLIAAIKQYNYTNYSPECHSDVIEAINKLYGSFHASLSNYVMDDIAMMPPATTSSSSTEPMPAAVSSLKASNDQKSSFGDNSETIPKLMSANLVDMPEERLLAHPDGMTLALDQAKLWSRYAKDLLCYLEKRTQVEIEYHRSIIKNAQYLKTTLCDGNFHLPFQDIYSNFSGHEIDNAQTSMSNFDLLTQNFLTPLNDHRLEFDKKMKKIKETWMREKKQMNETQNNFAKSRDESNAEWTNSEKIEKKRRAIEEATIREKEAHDNYNKSILAVNSQRAHITKAQRDLILRTKDQLSMLEMKIKEVTTHYFETLTDSMTFSPAQIDKSINDTSKYEFGKSYRDYANTLPPVTTTTTNSGVGRQPGSHYGRGFKAEIDSSESDNNSPMQHVTSQPHKLTTSKTTNFPLMIECDLSSSSIENEMNAITKEFKACFESNTNSFNYENNKRKRLFGVPLMSLSTNVVPSIVRQCVEEIELNGVHMNGIYRVSGVKSKVEALCHSYETNPQSVELSNLSPNIIANVLKHFFRELPEPLMTFQLYPEFIKVAKKYASNHTVEKGDDIVGSLKKVVGRMPPVHYNTLKYLMRHLRRISHNCAVNNMPPVT</sequence>
<accession>A0A9Q0ME41</accession>
<dbReference type="PROSITE" id="PS50238">
    <property type="entry name" value="RHOGAP"/>
    <property type="match status" value="1"/>
</dbReference>
<dbReference type="InterPro" id="IPR054713">
    <property type="entry name" value="GMIP/FCHO2-like_FCH"/>
</dbReference>
<reference evidence="6" key="1">
    <citation type="submission" date="2022-12" db="EMBL/GenBank/DDBJ databases">
        <title>Genome assemblies of Blomia tropicalis.</title>
        <authorList>
            <person name="Cui Y."/>
        </authorList>
    </citation>
    <scope>NUCLEOTIDE SEQUENCE</scope>
    <source>
        <tissue evidence="6">Adult mites</tissue>
    </source>
</reference>
<dbReference type="SMART" id="SM00324">
    <property type="entry name" value="RhoGAP"/>
    <property type="match status" value="1"/>
</dbReference>
<keyword evidence="2" id="KW-0862">Zinc</keyword>
<dbReference type="Gene3D" id="1.20.1270.60">
    <property type="entry name" value="Arfaptin homology (AH) domain/BAR domain"/>
    <property type="match status" value="1"/>
</dbReference>
<dbReference type="SUPFAM" id="SSF103657">
    <property type="entry name" value="BAR/IMD domain-like"/>
    <property type="match status" value="1"/>
</dbReference>
<organism evidence="6 7">
    <name type="scientific">Blomia tropicalis</name>
    <name type="common">Mite</name>
    <dbReference type="NCBI Taxonomy" id="40697"/>
    <lineage>
        <taxon>Eukaryota</taxon>
        <taxon>Metazoa</taxon>
        <taxon>Ecdysozoa</taxon>
        <taxon>Arthropoda</taxon>
        <taxon>Chelicerata</taxon>
        <taxon>Arachnida</taxon>
        <taxon>Acari</taxon>
        <taxon>Acariformes</taxon>
        <taxon>Sarcoptiformes</taxon>
        <taxon>Astigmata</taxon>
        <taxon>Glycyphagoidea</taxon>
        <taxon>Echimyopodidae</taxon>
        <taxon>Blomia</taxon>
    </lineage>
</organism>
<dbReference type="EMBL" id="JAPWDV010000001">
    <property type="protein sequence ID" value="KAJ6223438.1"/>
    <property type="molecule type" value="Genomic_DNA"/>
</dbReference>
<dbReference type="InterPro" id="IPR000198">
    <property type="entry name" value="RhoGAP_dom"/>
</dbReference>
<keyword evidence="1" id="KW-0343">GTPase activation</keyword>
<dbReference type="Gene3D" id="1.10.555.10">
    <property type="entry name" value="Rho GTPase activation protein"/>
    <property type="match status" value="1"/>
</dbReference>
<dbReference type="InterPro" id="IPR027267">
    <property type="entry name" value="AH/BAR_dom_sf"/>
</dbReference>
<dbReference type="GO" id="GO:0007165">
    <property type="term" value="P:signal transduction"/>
    <property type="evidence" value="ECO:0007669"/>
    <property type="project" value="InterPro"/>
</dbReference>
<keyword evidence="2" id="KW-0863">Zinc-finger</keyword>
<comment type="caution">
    <text evidence="6">The sequence shown here is derived from an EMBL/GenBank/DDBJ whole genome shotgun (WGS) entry which is preliminary data.</text>
</comment>
<dbReference type="PANTHER" id="PTHR15228">
    <property type="entry name" value="SPERMATHECAL PHYSIOLOGY VARIANT"/>
    <property type="match status" value="1"/>
</dbReference>
<dbReference type="Proteomes" id="UP001142055">
    <property type="component" value="Chromosome 1"/>
</dbReference>
<evidence type="ECO:0000256" key="3">
    <source>
        <dbReference type="ARBA" id="ARBA00023054"/>
    </source>
</evidence>
<protein>
    <recommendedName>
        <fullName evidence="5">Rho-GAP domain-containing protein</fullName>
    </recommendedName>
</protein>
<keyword evidence="7" id="KW-1185">Reference proteome</keyword>
<proteinExistence type="predicted"/>
<evidence type="ECO:0000256" key="2">
    <source>
        <dbReference type="ARBA" id="ARBA00022771"/>
    </source>
</evidence>
<dbReference type="GO" id="GO:0051056">
    <property type="term" value="P:regulation of small GTPase mediated signal transduction"/>
    <property type="evidence" value="ECO:0007669"/>
    <property type="project" value="UniProtKB-ARBA"/>
</dbReference>
<gene>
    <name evidence="6" type="ORF">RDWZM_001983</name>
</gene>
<dbReference type="Pfam" id="PF00620">
    <property type="entry name" value="RhoGAP"/>
    <property type="match status" value="1"/>
</dbReference>
<feature type="region of interest" description="Disordered" evidence="4">
    <location>
        <begin position="416"/>
        <end position="467"/>
    </location>
</feature>
<keyword evidence="3" id="KW-0175">Coiled coil</keyword>
<feature type="domain" description="Rho-GAP" evidence="5">
    <location>
        <begin position="521"/>
        <end position="671"/>
    </location>
</feature>
<feature type="compositionally biased region" description="Basic and acidic residues" evidence="4">
    <location>
        <begin position="299"/>
        <end position="311"/>
    </location>
</feature>
<keyword evidence="2" id="KW-0479">Metal-binding</keyword>
<dbReference type="SUPFAM" id="SSF48350">
    <property type="entry name" value="GTPase activation domain, GAP"/>
    <property type="match status" value="1"/>
</dbReference>